<dbReference type="STRING" id="6313.A0A0K0D616"/>
<name>A0A0K0D616_ANGCA</name>
<reference evidence="3" key="1">
    <citation type="submission" date="2012-09" db="EMBL/GenBank/DDBJ databases">
        <authorList>
            <person name="Martin A.A."/>
        </authorList>
    </citation>
    <scope>NUCLEOTIDE SEQUENCE</scope>
</reference>
<keyword evidence="3" id="KW-1185">Reference proteome</keyword>
<dbReference type="InterPro" id="IPR041426">
    <property type="entry name" value="Mos1_HTH"/>
</dbReference>
<sequence length="196" mass="21780">MQVAKRVNAECSSISKPNQAIDGKDQDEKPALAPILMMTYLSNCMNNIKSTLNTNGLPVGLDANGRAVDYSSRPVDPIFQQARARMENAREFQGISLPNAISQLSSSHAAVLDDGTMSKTNFRKIFFYEFKPGLSATEMARNIIEVWGEGSFGESTVRAWFSKSRCDDVDLEDKEGRRRLSKHDDDELKAVREANA</sequence>
<protein>
    <submittedName>
        <fullName evidence="4">HTH_48 domain-containing protein</fullName>
    </submittedName>
</protein>
<evidence type="ECO:0000313" key="3">
    <source>
        <dbReference type="Proteomes" id="UP000035642"/>
    </source>
</evidence>
<accession>A0A0K0D616</accession>
<dbReference type="Pfam" id="PF17906">
    <property type="entry name" value="HTH_48"/>
    <property type="match status" value="1"/>
</dbReference>
<evidence type="ECO:0000256" key="1">
    <source>
        <dbReference type="SAM" id="MobiDB-lite"/>
    </source>
</evidence>
<proteinExistence type="predicted"/>
<feature type="region of interest" description="Disordered" evidence="1">
    <location>
        <begin position="176"/>
        <end position="196"/>
    </location>
</feature>
<dbReference type="Proteomes" id="UP000035642">
    <property type="component" value="Unassembled WGS sequence"/>
</dbReference>
<evidence type="ECO:0000259" key="2">
    <source>
        <dbReference type="Pfam" id="PF17906"/>
    </source>
</evidence>
<feature type="domain" description="Mos1 transposase HTH" evidence="2">
    <location>
        <begin position="119"/>
        <end position="163"/>
    </location>
</feature>
<reference evidence="4" key="2">
    <citation type="submission" date="2017-02" db="UniProtKB">
        <authorList>
            <consortium name="WormBaseParasite"/>
        </authorList>
    </citation>
    <scope>IDENTIFICATION</scope>
</reference>
<dbReference type="Gene3D" id="1.10.10.1450">
    <property type="match status" value="1"/>
</dbReference>
<organism evidence="3 4">
    <name type="scientific">Angiostrongylus cantonensis</name>
    <name type="common">Rat lungworm</name>
    <dbReference type="NCBI Taxonomy" id="6313"/>
    <lineage>
        <taxon>Eukaryota</taxon>
        <taxon>Metazoa</taxon>
        <taxon>Ecdysozoa</taxon>
        <taxon>Nematoda</taxon>
        <taxon>Chromadorea</taxon>
        <taxon>Rhabditida</taxon>
        <taxon>Rhabditina</taxon>
        <taxon>Rhabditomorpha</taxon>
        <taxon>Strongyloidea</taxon>
        <taxon>Metastrongylidae</taxon>
        <taxon>Angiostrongylus</taxon>
    </lineage>
</organism>
<evidence type="ECO:0000313" key="4">
    <source>
        <dbReference type="WBParaSite" id="ACAC_0000551101-mRNA-1"/>
    </source>
</evidence>
<dbReference type="AlphaFoldDB" id="A0A0K0D616"/>
<dbReference type="WBParaSite" id="ACAC_0000551101-mRNA-1">
    <property type="protein sequence ID" value="ACAC_0000551101-mRNA-1"/>
    <property type="gene ID" value="ACAC_0000551101"/>
</dbReference>